<comment type="subunit">
    <text evidence="7">Homodimer.</text>
</comment>
<evidence type="ECO:0000256" key="4">
    <source>
        <dbReference type="ARBA" id="ARBA00023002"/>
    </source>
</evidence>
<dbReference type="Pfam" id="PF18317">
    <property type="entry name" value="SDH_C"/>
    <property type="match status" value="1"/>
</dbReference>
<comment type="pathway">
    <text evidence="1 7">Metabolic intermediate biosynthesis; chorismate biosynthesis; chorismate from D-erythrose 4-phosphate and phosphoenolpyruvate: step 4/7.</text>
</comment>
<feature type="binding site" evidence="7">
    <location>
        <begin position="175"/>
        <end position="180"/>
    </location>
    <ligand>
        <name>NADP(+)</name>
        <dbReference type="ChEBI" id="CHEBI:58349"/>
    </ligand>
</feature>
<dbReference type="NCBIfam" id="NF001310">
    <property type="entry name" value="PRK00258.1-2"/>
    <property type="match status" value="1"/>
</dbReference>
<feature type="binding site" evidence="7">
    <location>
        <position position="86"/>
    </location>
    <ligand>
        <name>shikimate</name>
        <dbReference type="ChEBI" id="CHEBI:36208"/>
    </ligand>
</feature>
<evidence type="ECO:0000259" key="8">
    <source>
        <dbReference type="Pfam" id="PF01488"/>
    </source>
</evidence>
<dbReference type="InterPro" id="IPR046346">
    <property type="entry name" value="Aminoacid_DH-like_N_sf"/>
</dbReference>
<feature type="domain" description="Quinate/shikimate 5-dehydrogenase/glutamyl-tRNA reductase" evidence="8">
    <location>
        <begin position="144"/>
        <end position="190"/>
    </location>
</feature>
<dbReference type="Proteomes" id="UP000586093">
    <property type="component" value="Unassembled WGS sequence"/>
</dbReference>
<comment type="caution">
    <text evidence="7">Lacks conserved residue(s) required for the propagation of feature annotation.</text>
</comment>
<dbReference type="Pfam" id="PF01488">
    <property type="entry name" value="Shikimate_DH"/>
    <property type="match status" value="1"/>
</dbReference>
<dbReference type="Gene3D" id="3.40.50.10860">
    <property type="entry name" value="Leucine Dehydrogenase, chain A, domain 1"/>
    <property type="match status" value="1"/>
</dbReference>
<dbReference type="GO" id="GO:0050661">
    <property type="term" value="F:NADP binding"/>
    <property type="evidence" value="ECO:0007669"/>
    <property type="project" value="TreeGrafter"/>
</dbReference>
<evidence type="ECO:0000256" key="3">
    <source>
        <dbReference type="ARBA" id="ARBA00022857"/>
    </source>
</evidence>
<organism evidence="11 12">
    <name type="scientific">Aquariibacter albus</name>
    <dbReference type="NCBI Taxonomy" id="2759899"/>
    <lineage>
        <taxon>Bacteria</taxon>
        <taxon>Pseudomonadati</taxon>
        <taxon>Pseudomonadota</taxon>
        <taxon>Betaproteobacteria</taxon>
        <taxon>Burkholderiales</taxon>
        <taxon>Sphaerotilaceae</taxon>
        <taxon>Aquariibacter</taxon>
    </lineage>
</organism>
<feature type="binding site" evidence="7">
    <location>
        <position position="243"/>
    </location>
    <ligand>
        <name>NADP(+)</name>
        <dbReference type="ChEBI" id="CHEBI:58349"/>
    </ligand>
</feature>
<keyword evidence="4 7" id="KW-0560">Oxidoreductase</keyword>
<proteinExistence type="inferred from homology"/>
<dbReference type="SUPFAM" id="SSF51735">
    <property type="entry name" value="NAD(P)-binding Rossmann-fold domains"/>
    <property type="match status" value="1"/>
</dbReference>
<dbReference type="GO" id="GO:0004764">
    <property type="term" value="F:shikimate 3-dehydrogenase (NADP+) activity"/>
    <property type="evidence" value="ECO:0007669"/>
    <property type="project" value="UniProtKB-UniRule"/>
</dbReference>
<protein>
    <recommendedName>
        <fullName evidence="2 7">Shikimate dehydrogenase (NADP(+))</fullName>
        <shortName evidence="7">SDH</shortName>
        <ecNumber evidence="2 7">1.1.1.25</ecNumber>
    </recommendedName>
</protein>
<dbReference type="InterPro" id="IPR006151">
    <property type="entry name" value="Shikm_DH/Glu-tRNA_Rdtase"/>
</dbReference>
<dbReference type="GO" id="GO:0019632">
    <property type="term" value="P:shikimate metabolic process"/>
    <property type="evidence" value="ECO:0007669"/>
    <property type="project" value="TreeGrafter"/>
</dbReference>
<sequence length="302" mass="30809">MSAAPARGAVYAVIGHPVTHSRSPFIHAAFAAQTGETLRYGRLDCPPEAFADTLRAFATGRLQAPAEPGEAEGNPAPGPAGGCNITVPFKFEALRLAARTTPRAARAGAVNTLRFDADGWLGDNTDGVGLVRDVCANAGFDPAGRSLLLIGAGGASAGVLGPLIETRPARLVLANRTVARAQALVESHADWAAAQGVTLQAAPLDDCGQGHDLVLNGSAASLAGAAVPVAASVLRPGALALDMMYGPAARPFLDWAAAHGARGRDGLGMLVEQAAEAFLLWRGQRPATAPVLQALRARVDAA</sequence>
<dbReference type="Gene3D" id="3.40.50.720">
    <property type="entry name" value="NAD(P)-binding Rossmann-like Domain"/>
    <property type="match status" value="1"/>
</dbReference>
<feature type="binding site" evidence="7">
    <location>
        <begin position="21"/>
        <end position="23"/>
    </location>
    <ligand>
        <name>shikimate</name>
        <dbReference type="ChEBI" id="CHEBI:36208"/>
    </ligand>
</feature>
<keyword evidence="3 7" id="KW-0521">NADP</keyword>
<dbReference type="UniPathway" id="UPA00053">
    <property type="reaction ID" value="UER00087"/>
</dbReference>
<dbReference type="GO" id="GO:0005829">
    <property type="term" value="C:cytosol"/>
    <property type="evidence" value="ECO:0007669"/>
    <property type="project" value="TreeGrafter"/>
</dbReference>
<keyword evidence="7" id="KW-0028">Amino-acid biosynthesis</keyword>
<dbReference type="InterPro" id="IPR022893">
    <property type="entry name" value="Shikimate_DH_fam"/>
</dbReference>
<dbReference type="HAMAP" id="MF_00222">
    <property type="entry name" value="Shikimate_DH_AroE"/>
    <property type="match status" value="1"/>
</dbReference>
<dbReference type="RefSeq" id="WP_182664933.1">
    <property type="nucleotide sequence ID" value="NZ_JACIVI010000004.1"/>
</dbReference>
<dbReference type="EC" id="1.1.1.25" evidence="2 7"/>
<gene>
    <name evidence="7 11" type="primary">aroE</name>
    <name evidence="11" type="ORF">H4F90_12135</name>
</gene>
<dbReference type="PANTHER" id="PTHR21089">
    <property type="entry name" value="SHIKIMATE DEHYDROGENASE"/>
    <property type="match status" value="1"/>
</dbReference>
<evidence type="ECO:0000256" key="1">
    <source>
        <dbReference type="ARBA" id="ARBA00004871"/>
    </source>
</evidence>
<accession>A0A839HSV1</accession>
<evidence type="ECO:0000313" key="11">
    <source>
        <dbReference type="EMBL" id="MBB1162728.1"/>
    </source>
</evidence>
<dbReference type="Pfam" id="PF08501">
    <property type="entry name" value="Shikimate_dh_N"/>
    <property type="match status" value="2"/>
</dbReference>
<dbReference type="GO" id="GO:0009073">
    <property type="term" value="P:aromatic amino acid family biosynthetic process"/>
    <property type="evidence" value="ECO:0007669"/>
    <property type="project" value="UniProtKB-KW"/>
</dbReference>
<dbReference type="SUPFAM" id="SSF53223">
    <property type="entry name" value="Aminoacid dehydrogenase-like, N-terminal domain"/>
    <property type="match status" value="1"/>
</dbReference>
<dbReference type="InterPro" id="IPR013708">
    <property type="entry name" value="Shikimate_DH-bd_N"/>
</dbReference>
<dbReference type="InterPro" id="IPR036291">
    <property type="entry name" value="NAD(P)-bd_dom_sf"/>
</dbReference>
<dbReference type="GO" id="GO:0009423">
    <property type="term" value="P:chorismate biosynthetic process"/>
    <property type="evidence" value="ECO:0007669"/>
    <property type="project" value="UniProtKB-UniRule"/>
</dbReference>
<feature type="binding site" evidence="7">
    <location>
        <position position="111"/>
    </location>
    <ligand>
        <name>shikimate</name>
        <dbReference type="ChEBI" id="CHEBI:36208"/>
    </ligand>
</feature>
<evidence type="ECO:0000259" key="10">
    <source>
        <dbReference type="Pfam" id="PF18317"/>
    </source>
</evidence>
<evidence type="ECO:0000313" key="12">
    <source>
        <dbReference type="Proteomes" id="UP000586093"/>
    </source>
</evidence>
<dbReference type="InterPro" id="IPR041121">
    <property type="entry name" value="SDH_C"/>
</dbReference>
<feature type="domain" description="Shikimate dehydrogenase substrate binding N-terminal" evidence="9">
    <location>
        <begin position="13"/>
        <end position="59"/>
    </location>
</feature>
<evidence type="ECO:0000256" key="5">
    <source>
        <dbReference type="ARBA" id="ARBA00023141"/>
    </source>
</evidence>
<feature type="active site" description="Proton acceptor" evidence="7">
    <location>
        <position position="90"/>
    </location>
</feature>
<name>A0A839HSV1_9BURK</name>
<dbReference type="AlphaFoldDB" id="A0A839HSV1"/>
<comment type="caution">
    <text evidence="11">The sequence shown here is derived from an EMBL/GenBank/DDBJ whole genome shotgun (WGS) entry which is preliminary data.</text>
</comment>
<dbReference type="PANTHER" id="PTHR21089:SF1">
    <property type="entry name" value="BIFUNCTIONAL 3-DEHYDROQUINATE DEHYDRATASE_SHIKIMATE DEHYDROGENASE, CHLOROPLASTIC"/>
    <property type="match status" value="1"/>
</dbReference>
<feature type="binding site" evidence="7">
    <location>
        <position position="245"/>
    </location>
    <ligand>
        <name>shikimate</name>
        <dbReference type="ChEBI" id="CHEBI:36208"/>
    </ligand>
</feature>
<feature type="binding site" evidence="7">
    <location>
        <position position="266"/>
    </location>
    <ligand>
        <name>NADP(+)</name>
        <dbReference type="ChEBI" id="CHEBI:58349"/>
    </ligand>
</feature>
<feature type="binding site" evidence="7">
    <location>
        <position position="273"/>
    </location>
    <ligand>
        <name>shikimate</name>
        <dbReference type="ChEBI" id="CHEBI:36208"/>
    </ligand>
</feature>
<dbReference type="GO" id="GO:0008652">
    <property type="term" value="P:amino acid biosynthetic process"/>
    <property type="evidence" value="ECO:0007669"/>
    <property type="project" value="UniProtKB-KW"/>
</dbReference>
<comment type="catalytic activity">
    <reaction evidence="6 7">
        <text>shikimate + NADP(+) = 3-dehydroshikimate + NADPH + H(+)</text>
        <dbReference type="Rhea" id="RHEA:17737"/>
        <dbReference type="ChEBI" id="CHEBI:15378"/>
        <dbReference type="ChEBI" id="CHEBI:16630"/>
        <dbReference type="ChEBI" id="CHEBI:36208"/>
        <dbReference type="ChEBI" id="CHEBI:57783"/>
        <dbReference type="ChEBI" id="CHEBI:58349"/>
        <dbReference type="EC" id="1.1.1.25"/>
    </reaction>
</comment>
<feature type="binding site" evidence="7">
    <location>
        <position position="126"/>
    </location>
    <ligand>
        <name>shikimate</name>
        <dbReference type="ChEBI" id="CHEBI:36208"/>
    </ligand>
</feature>
<evidence type="ECO:0000256" key="6">
    <source>
        <dbReference type="ARBA" id="ARBA00049442"/>
    </source>
</evidence>
<evidence type="ECO:0000259" key="9">
    <source>
        <dbReference type="Pfam" id="PF08501"/>
    </source>
</evidence>
<keyword evidence="12" id="KW-1185">Reference proteome</keyword>
<reference evidence="11 12" key="1">
    <citation type="submission" date="2020-08" db="EMBL/GenBank/DDBJ databases">
        <title>Aquariorum lacteus gen. nov., sp. nov., a new member of the family Comamonadaceae, isolated from freshwater aquarium.</title>
        <authorList>
            <person name="Chun S.-J."/>
        </authorList>
    </citation>
    <scope>NUCLEOTIDE SEQUENCE [LARGE SCALE GENOMIC DNA]</scope>
    <source>
        <strain evidence="11 12">SJAQ100</strain>
    </source>
</reference>
<dbReference type="CDD" id="cd01065">
    <property type="entry name" value="NAD_bind_Shikimate_DH"/>
    <property type="match status" value="1"/>
</dbReference>
<feature type="binding site" evidence="7">
    <location>
        <begin position="151"/>
        <end position="155"/>
    </location>
    <ligand>
        <name>NADP(+)</name>
        <dbReference type="ChEBI" id="CHEBI:58349"/>
    </ligand>
</feature>
<keyword evidence="5 7" id="KW-0057">Aromatic amino acid biosynthesis</keyword>
<dbReference type="EMBL" id="JACIVI010000004">
    <property type="protein sequence ID" value="MBB1162728.1"/>
    <property type="molecule type" value="Genomic_DNA"/>
</dbReference>
<comment type="similarity">
    <text evidence="7">Belongs to the shikimate dehydrogenase family.</text>
</comment>
<evidence type="ECO:0000256" key="2">
    <source>
        <dbReference type="ARBA" id="ARBA00012962"/>
    </source>
</evidence>
<comment type="function">
    <text evidence="7">Involved in the biosynthesis of the chorismate, which leads to the biosynthesis of aromatic amino acids. Catalyzes the reversible NADPH linked reduction of 3-dehydroshikimate (DHSA) to yield shikimate (SA).</text>
</comment>
<feature type="domain" description="Shikimate dehydrogenase substrate binding N-terminal" evidence="9">
    <location>
        <begin position="80"/>
        <end position="113"/>
    </location>
</feature>
<evidence type="ECO:0000256" key="7">
    <source>
        <dbReference type="HAMAP-Rule" id="MF_00222"/>
    </source>
</evidence>
<feature type="domain" description="SDH C-terminal" evidence="10">
    <location>
        <begin position="266"/>
        <end position="296"/>
    </location>
</feature>